<accession>A0A2Z6DVT0</accession>
<evidence type="ECO:0000256" key="3">
    <source>
        <dbReference type="ARBA" id="ARBA00022786"/>
    </source>
</evidence>
<evidence type="ECO:0000256" key="1">
    <source>
        <dbReference type="ARBA" id="ARBA00004906"/>
    </source>
</evidence>
<dbReference type="SUPFAM" id="SSF51126">
    <property type="entry name" value="Pectin lyase-like"/>
    <property type="match status" value="1"/>
</dbReference>
<protein>
    <submittedName>
        <fullName evidence="5">Periplasmic copper-binding protein</fullName>
    </submittedName>
</protein>
<dbReference type="PANTHER" id="PTHR22990:SF15">
    <property type="entry name" value="F-BOX ONLY PROTEIN 10"/>
    <property type="match status" value="1"/>
</dbReference>
<dbReference type="InterPro" id="IPR007742">
    <property type="entry name" value="NosD_dom"/>
</dbReference>
<dbReference type="KEGG" id="htl:HPTL_0284"/>
<evidence type="ECO:0000313" key="6">
    <source>
        <dbReference type="Proteomes" id="UP000262004"/>
    </source>
</evidence>
<dbReference type="NCBIfam" id="TIGR03804">
    <property type="entry name" value="para_beta_helix"/>
    <property type="match status" value="1"/>
</dbReference>
<dbReference type="NCBIfam" id="TIGR04247">
    <property type="entry name" value="NosD_copper_fam"/>
    <property type="match status" value="1"/>
</dbReference>
<dbReference type="InterPro" id="IPR022441">
    <property type="entry name" value="Para_beta_helix_rpt-2"/>
</dbReference>
<keyword evidence="3" id="KW-0833">Ubl conjugation pathway</keyword>
<dbReference type="InterPro" id="IPR006633">
    <property type="entry name" value="Carb-bd_sugar_hydrolysis-dom"/>
</dbReference>
<keyword evidence="6" id="KW-1185">Reference proteome</keyword>
<dbReference type="Pfam" id="PF05048">
    <property type="entry name" value="NosD"/>
    <property type="match status" value="1"/>
</dbReference>
<evidence type="ECO:0000313" key="5">
    <source>
        <dbReference type="EMBL" id="BBD76552.1"/>
    </source>
</evidence>
<dbReference type="PANTHER" id="PTHR22990">
    <property type="entry name" value="F-BOX ONLY PROTEIN"/>
    <property type="match status" value="1"/>
</dbReference>
<dbReference type="InterPro" id="IPR006626">
    <property type="entry name" value="PbH1"/>
</dbReference>
<sequence>MFLVLFGCAVVAGGWSVEARSAPPETPPAESSPTERFVADDAALQQALEEAPAGSVIRVAPGVYRGPLRIAKPLELRAAGRRTVIDGGLEGHVIEIIAPDVTVEGFIIRNSGGDVQAEHSGIRVQPGAHRAVIRNNVFSYVTFGVYVEKADYVRIEGNVITGKRDFLSPKRGNGIQLYNAQHAQVVGNDISFVRDGIYVDVSHDARFRRNRLHHLRYGTHYMNSYRNVWEENEVFFTRTGLALMEVRDQVVRNNRVWGNSDIGIMLRTLQNGVVEGNVTAGNGRGFFIYNTNYSVIRDNVVVDNQVGAHVSAGFTFNQVEHNDFIGNAQNIRYAGTRNLVWGEKAGNHWSQYVGWDRDGDGIGDVPYEAVGVVDRLLWRYPLAQVLFSSPALELIRYVSAQFPILKTPTVIDPKPHLKPIHQQGAAWYGHRFHPQQ</sequence>
<dbReference type="InterPro" id="IPR051550">
    <property type="entry name" value="SCF-Subunits/Alg-Epimerases"/>
</dbReference>
<dbReference type="Gene3D" id="2.160.20.10">
    <property type="entry name" value="Single-stranded right-handed beta-helix, Pectin lyase-like"/>
    <property type="match status" value="2"/>
</dbReference>
<gene>
    <name evidence="5" type="primary">nosD</name>
    <name evidence="5" type="ORF">HPTL_0284</name>
</gene>
<feature type="domain" description="Carbohydrate-binding/sugar hydrolysis" evidence="4">
    <location>
        <begin position="51"/>
        <end position="200"/>
    </location>
</feature>
<dbReference type="InterPro" id="IPR026464">
    <property type="entry name" value="NosD_copper_fam"/>
</dbReference>
<dbReference type="SMART" id="SM00722">
    <property type="entry name" value="CASH"/>
    <property type="match status" value="2"/>
</dbReference>
<evidence type="ECO:0000256" key="2">
    <source>
        <dbReference type="ARBA" id="ARBA00022737"/>
    </source>
</evidence>
<dbReference type="InterPro" id="IPR011050">
    <property type="entry name" value="Pectin_lyase_fold/virulence"/>
</dbReference>
<dbReference type="SMART" id="SM00710">
    <property type="entry name" value="PbH1"/>
    <property type="match status" value="9"/>
</dbReference>
<organism evidence="5 6">
    <name type="scientific">Hydrogenophilus thermoluteolus</name>
    <name type="common">Pseudomonas hydrogenothermophila</name>
    <dbReference type="NCBI Taxonomy" id="297"/>
    <lineage>
        <taxon>Bacteria</taxon>
        <taxon>Pseudomonadati</taxon>
        <taxon>Pseudomonadota</taxon>
        <taxon>Hydrogenophilia</taxon>
        <taxon>Hydrogenophilales</taxon>
        <taxon>Hydrogenophilaceae</taxon>
        <taxon>Hydrogenophilus</taxon>
    </lineage>
</organism>
<dbReference type="Proteomes" id="UP000262004">
    <property type="component" value="Chromosome"/>
</dbReference>
<keyword evidence="2" id="KW-0677">Repeat</keyword>
<evidence type="ECO:0000259" key="4">
    <source>
        <dbReference type="SMART" id="SM00722"/>
    </source>
</evidence>
<reference evidence="5 6" key="1">
    <citation type="submission" date="2018-04" db="EMBL/GenBank/DDBJ databases">
        <title>Complete genome sequence of Hydrogenophilus thermoluteolus TH-1.</title>
        <authorList>
            <person name="Arai H."/>
        </authorList>
    </citation>
    <scope>NUCLEOTIDE SEQUENCE [LARGE SCALE GENOMIC DNA]</scope>
    <source>
        <strain evidence="5 6">TH-1</strain>
    </source>
</reference>
<dbReference type="InterPro" id="IPR012334">
    <property type="entry name" value="Pectin_lyas_fold"/>
</dbReference>
<name>A0A2Z6DVT0_HYDTE</name>
<comment type="pathway">
    <text evidence="1">Protein modification; protein ubiquitination.</text>
</comment>
<dbReference type="EMBL" id="AP018558">
    <property type="protein sequence ID" value="BBD76552.1"/>
    <property type="molecule type" value="Genomic_DNA"/>
</dbReference>
<feature type="domain" description="Carbohydrate-binding/sugar hydrolysis" evidence="4">
    <location>
        <begin position="206"/>
        <end position="365"/>
    </location>
</feature>
<dbReference type="AlphaFoldDB" id="A0A2Z6DVT0"/>
<proteinExistence type="predicted"/>